<comment type="caution">
    <text evidence="1">The sequence shown here is derived from an EMBL/GenBank/DDBJ whole genome shotgun (WGS) entry which is preliminary data.</text>
</comment>
<dbReference type="AlphaFoldDB" id="A0A5J4WBX3"/>
<accession>A0A5J4WBX3</accession>
<name>A0A5J4WBX3_9EUKA</name>
<evidence type="ECO:0000313" key="1">
    <source>
        <dbReference type="EMBL" id="KAA6392163.1"/>
    </source>
</evidence>
<sequence>ITRTFQSRRTKHQNQTESNIQYLRGQVIRRERLLFDLKNQFYKEVFILKNQVFEKNRKDKSYSPDQIDVFNPNEWLQNQIESEKQGIGTTNEIQKRKIVSDILKQKDEQMSELQKKMDDKMRVWQIYIIYYLWQL</sequence>
<protein>
    <submittedName>
        <fullName evidence="1">Uncharacterized protein</fullName>
    </submittedName>
</protein>
<organism evidence="1 2">
    <name type="scientific">Streblomastix strix</name>
    <dbReference type="NCBI Taxonomy" id="222440"/>
    <lineage>
        <taxon>Eukaryota</taxon>
        <taxon>Metamonada</taxon>
        <taxon>Preaxostyla</taxon>
        <taxon>Oxymonadida</taxon>
        <taxon>Streblomastigidae</taxon>
        <taxon>Streblomastix</taxon>
    </lineage>
</organism>
<dbReference type="Proteomes" id="UP000324800">
    <property type="component" value="Unassembled WGS sequence"/>
</dbReference>
<dbReference type="EMBL" id="SNRW01002636">
    <property type="protein sequence ID" value="KAA6392163.1"/>
    <property type="molecule type" value="Genomic_DNA"/>
</dbReference>
<reference evidence="1 2" key="1">
    <citation type="submission" date="2019-03" db="EMBL/GenBank/DDBJ databases">
        <title>Single cell metagenomics reveals metabolic interactions within the superorganism composed of flagellate Streblomastix strix and complex community of Bacteroidetes bacteria on its surface.</title>
        <authorList>
            <person name="Treitli S.C."/>
            <person name="Kolisko M."/>
            <person name="Husnik F."/>
            <person name="Keeling P."/>
            <person name="Hampl V."/>
        </authorList>
    </citation>
    <scope>NUCLEOTIDE SEQUENCE [LARGE SCALE GENOMIC DNA]</scope>
    <source>
        <strain evidence="1">ST1C</strain>
    </source>
</reference>
<proteinExistence type="predicted"/>
<gene>
    <name evidence="1" type="ORF">EZS28_012307</name>
</gene>
<feature type="non-terminal residue" evidence="1">
    <location>
        <position position="1"/>
    </location>
</feature>
<evidence type="ECO:0000313" key="2">
    <source>
        <dbReference type="Proteomes" id="UP000324800"/>
    </source>
</evidence>